<dbReference type="InterPro" id="IPR029044">
    <property type="entry name" value="Nucleotide-diphossugar_trans"/>
</dbReference>
<accession>A0A1G6G9H3</accession>
<dbReference type="RefSeq" id="WP_004324342.1">
    <property type="nucleotide sequence ID" value="NZ_CAKJYX010000005.1"/>
</dbReference>
<proteinExistence type="predicted"/>
<organism evidence="1 2">
    <name type="scientific">Bacteroides ovatus</name>
    <dbReference type="NCBI Taxonomy" id="28116"/>
    <lineage>
        <taxon>Bacteria</taxon>
        <taxon>Pseudomonadati</taxon>
        <taxon>Bacteroidota</taxon>
        <taxon>Bacteroidia</taxon>
        <taxon>Bacteroidales</taxon>
        <taxon>Bacteroidaceae</taxon>
        <taxon>Bacteroides</taxon>
    </lineage>
</organism>
<dbReference type="GO" id="GO:0016740">
    <property type="term" value="F:transferase activity"/>
    <property type="evidence" value="ECO:0007669"/>
    <property type="project" value="UniProtKB-KW"/>
</dbReference>
<dbReference type="EMBL" id="FMYE01000046">
    <property type="protein sequence ID" value="SDB78637.1"/>
    <property type="molecule type" value="Genomic_DNA"/>
</dbReference>
<dbReference type="Pfam" id="PF00535">
    <property type="entry name" value="Glycos_transf_2"/>
    <property type="match status" value="1"/>
</dbReference>
<reference evidence="1 2" key="1">
    <citation type="submission" date="2016-10" db="EMBL/GenBank/DDBJ databases">
        <authorList>
            <person name="de Groot N.N."/>
        </authorList>
    </citation>
    <scope>NUCLEOTIDE SEQUENCE [LARGE SCALE GENOMIC DNA]</scope>
    <source>
        <strain evidence="1 2">NLAE-zl-C500</strain>
    </source>
</reference>
<evidence type="ECO:0000313" key="1">
    <source>
        <dbReference type="EMBL" id="SDB78637.1"/>
    </source>
</evidence>
<protein>
    <submittedName>
        <fullName evidence="1">Glycosyl transferase family 2</fullName>
    </submittedName>
</protein>
<dbReference type="InterPro" id="IPR001173">
    <property type="entry name" value="Glyco_trans_2-like"/>
</dbReference>
<dbReference type="Proteomes" id="UP000183670">
    <property type="component" value="Unassembled WGS sequence"/>
</dbReference>
<dbReference type="SUPFAM" id="SSF53448">
    <property type="entry name" value="Nucleotide-diphospho-sugar transferases"/>
    <property type="match status" value="1"/>
</dbReference>
<gene>
    <name evidence="1" type="ORF">SAMN05192581_10467</name>
</gene>
<name>A0A1G6G9H3_BACOV</name>
<dbReference type="Gene3D" id="3.90.550.10">
    <property type="entry name" value="Spore Coat Polysaccharide Biosynthesis Protein SpsA, Chain A"/>
    <property type="match status" value="1"/>
</dbReference>
<keyword evidence="1" id="KW-0808">Transferase</keyword>
<evidence type="ECO:0000313" key="2">
    <source>
        <dbReference type="Proteomes" id="UP000183670"/>
    </source>
</evidence>
<sequence>MRRKLIRKYKAFNQDFQRSKELFLKWFIPEIKKRFFGVKKINYKDIPIIINNYNRLEMLTKLIHSLESKGYHNLYIIDNQSTYPPLLEYYTRLPYPVYMLNKNVGHLSLWETGIFKQFKDSYYAYTDSDLEILPNCPDDFIEKFILLLQKYPKALKAGFSICIDDLPDHYKLKEKVIEWESVFWKEEIEPNIFKALIDTTFAVYKPYFIGEPIDPDCFCIRTGYPYSVRHLPWYMNSAKPTEEELYYLGHIKTLTHWSKQNQTNTNSAKKE</sequence>
<dbReference type="CDD" id="cd00761">
    <property type="entry name" value="Glyco_tranf_GTA_type"/>
    <property type="match status" value="1"/>
</dbReference>
<dbReference type="AlphaFoldDB" id="A0A1G6G9H3"/>